<keyword evidence="3" id="KW-1185">Reference proteome</keyword>
<proteinExistence type="predicted"/>
<sequence>MANEIDDVRRQMDGLANLIGENARTLDRLDASPRAPEALRVAYEAQQRGARERYGELSGLQDRKPRETGLAGAGPETQGVAEALGSGRGAAARSSAGRHVPPSTPARRGLGA</sequence>
<name>A0ABW2KNR7_9ACTN</name>
<organism evidence="2 3">
    <name type="scientific">Marinactinospora rubrisoli</name>
    <dbReference type="NCBI Taxonomy" id="2715399"/>
    <lineage>
        <taxon>Bacteria</taxon>
        <taxon>Bacillati</taxon>
        <taxon>Actinomycetota</taxon>
        <taxon>Actinomycetes</taxon>
        <taxon>Streptosporangiales</taxon>
        <taxon>Nocardiopsidaceae</taxon>
        <taxon>Marinactinospora</taxon>
    </lineage>
</organism>
<dbReference type="Proteomes" id="UP001596540">
    <property type="component" value="Unassembled WGS sequence"/>
</dbReference>
<feature type="region of interest" description="Disordered" evidence="1">
    <location>
        <begin position="46"/>
        <end position="112"/>
    </location>
</feature>
<gene>
    <name evidence="2" type="ORF">ACFQRF_24980</name>
</gene>
<feature type="compositionally biased region" description="Basic and acidic residues" evidence="1">
    <location>
        <begin position="49"/>
        <end position="67"/>
    </location>
</feature>
<protein>
    <submittedName>
        <fullName evidence="2">Uncharacterized protein</fullName>
    </submittedName>
</protein>
<reference evidence="3" key="1">
    <citation type="journal article" date="2019" name="Int. J. Syst. Evol. Microbiol.">
        <title>The Global Catalogue of Microorganisms (GCM) 10K type strain sequencing project: providing services to taxonomists for standard genome sequencing and annotation.</title>
        <authorList>
            <consortium name="The Broad Institute Genomics Platform"/>
            <consortium name="The Broad Institute Genome Sequencing Center for Infectious Disease"/>
            <person name="Wu L."/>
            <person name="Ma J."/>
        </authorList>
    </citation>
    <scope>NUCLEOTIDE SEQUENCE [LARGE SCALE GENOMIC DNA]</scope>
    <source>
        <strain evidence="3">CGMCC 4.7382</strain>
    </source>
</reference>
<dbReference type="RefSeq" id="WP_379873635.1">
    <property type="nucleotide sequence ID" value="NZ_JBHTBH010000015.1"/>
</dbReference>
<evidence type="ECO:0000313" key="2">
    <source>
        <dbReference type="EMBL" id="MFC7330995.1"/>
    </source>
</evidence>
<comment type="caution">
    <text evidence="2">The sequence shown here is derived from an EMBL/GenBank/DDBJ whole genome shotgun (WGS) entry which is preliminary data.</text>
</comment>
<evidence type="ECO:0000256" key="1">
    <source>
        <dbReference type="SAM" id="MobiDB-lite"/>
    </source>
</evidence>
<evidence type="ECO:0000313" key="3">
    <source>
        <dbReference type="Proteomes" id="UP001596540"/>
    </source>
</evidence>
<accession>A0ABW2KNR7</accession>
<feature type="compositionally biased region" description="Low complexity" evidence="1">
    <location>
        <begin position="89"/>
        <end position="98"/>
    </location>
</feature>
<dbReference type="EMBL" id="JBHTBH010000015">
    <property type="protein sequence ID" value="MFC7330995.1"/>
    <property type="molecule type" value="Genomic_DNA"/>
</dbReference>